<keyword evidence="9" id="KW-0520">NAD</keyword>
<keyword evidence="5 9" id="KW-0812">Transmembrane</keyword>
<keyword evidence="4 9" id="KW-0813">Transport</keyword>
<evidence type="ECO:0000256" key="4">
    <source>
        <dbReference type="ARBA" id="ARBA00022448"/>
    </source>
</evidence>
<comment type="caution">
    <text evidence="10">The sequence shown here is derived from an EMBL/GenBank/DDBJ whole genome shotgun (WGS) entry which is preliminary data.</text>
</comment>
<comment type="function">
    <text evidence="9">Core subunit of the mitochondrial membrane respiratory chain NADH dehydrogenase (Complex I) which catalyzes electron transfer from NADH through the respiratory chain, using ubiquinone as an electron acceptor. Essential for the catalytic activity of complex I.</text>
</comment>
<comment type="catalytic activity">
    <reaction evidence="8 9">
        <text>a ubiquinone + NADH + 5 H(+)(in) = a ubiquinol + NAD(+) + 4 H(+)(out)</text>
        <dbReference type="Rhea" id="RHEA:29091"/>
        <dbReference type="Rhea" id="RHEA-COMP:9565"/>
        <dbReference type="Rhea" id="RHEA-COMP:9566"/>
        <dbReference type="ChEBI" id="CHEBI:15378"/>
        <dbReference type="ChEBI" id="CHEBI:16389"/>
        <dbReference type="ChEBI" id="CHEBI:17976"/>
        <dbReference type="ChEBI" id="CHEBI:57540"/>
        <dbReference type="ChEBI" id="CHEBI:57945"/>
        <dbReference type="EC" id="7.1.1.2"/>
    </reaction>
</comment>
<keyword evidence="6 9" id="KW-1133">Transmembrane helix</keyword>
<feature type="transmembrane region" description="Helical" evidence="9">
    <location>
        <begin position="49"/>
        <end position="67"/>
    </location>
</feature>
<keyword evidence="9 10" id="KW-0496">Mitochondrion</keyword>
<proteinExistence type="inferred from homology"/>
<evidence type="ECO:0000256" key="7">
    <source>
        <dbReference type="ARBA" id="ARBA00023136"/>
    </source>
</evidence>
<feature type="transmembrane region" description="Helical" evidence="9">
    <location>
        <begin position="79"/>
        <end position="100"/>
    </location>
</feature>
<evidence type="ECO:0000313" key="11">
    <source>
        <dbReference type="Proteomes" id="UP000616769"/>
    </source>
</evidence>
<dbReference type="PANTHER" id="PTHR11058:SF9">
    <property type="entry name" value="NADH-UBIQUINONE OXIDOREDUCTASE CHAIN 3"/>
    <property type="match status" value="1"/>
</dbReference>
<keyword evidence="9" id="KW-1278">Translocase</keyword>
<evidence type="ECO:0000256" key="6">
    <source>
        <dbReference type="ARBA" id="ARBA00022989"/>
    </source>
</evidence>
<dbReference type="AlphaFoldDB" id="A0A131ZSZ1"/>
<keyword evidence="9" id="KW-0679">Respiratory chain</keyword>
<keyword evidence="9" id="KW-0249">Electron transport</keyword>
<dbReference type="VEuPathDB" id="VectorBase:SSCA000023"/>
<dbReference type="Proteomes" id="UP000616769">
    <property type="component" value="Unassembled WGS sequence"/>
</dbReference>
<evidence type="ECO:0000256" key="5">
    <source>
        <dbReference type="ARBA" id="ARBA00022692"/>
    </source>
</evidence>
<accession>A0A131ZSZ1</accession>
<keyword evidence="7 9" id="KW-0472">Membrane</keyword>
<dbReference type="PANTHER" id="PTHR11058">
    <property type="entry name" value="NADH-UBIQUINONE OXIDOREDUCTASE CHAIN 3"/>
    <property type="match status" value="1"/>
</dbReference>
<organism evidence="10 11">
    <name type="scientific">Sarcoptes scabiei</name>
    <name type="common">Itch mite</name>
    <name type="synonym">Acarus scabiei</name>
    <dbReference type="NCBI Taxonomy" id="52283"/>
    <lineage>
        <taxon>Eukaryota</taxon>
        <taxon>Metazoa</taxon>
        <taxon>Ecdysozoa</taxon>
        <taxon>Arthropoda</taxon>
        <taxon>Chelicerata</taxon>
        <taxon>Arachnida</taxon>
        <taxon>Acari</taxon>
        <taxon>Acariformes</taxon>
        <taxon>Sarcoptiformes</taxon>
        <taxon>Astigmata</taxon>
        <taxon>Psoroptidia</taxon>
        <taxon>Sarcoptoidea</taxon>
        <taxon>Sarcoptidae</taxon>
        <taxon>Sarcoptinae</taxon>
        <taxon>Sarcoptes</taxon>
    </lineage>
</organism>
<keyword evidence="9" id="KW-0830">Ubiquinone</keyword>
<sequence length="119" mass="14684">MSYYINSNYYYYFANINIFFLIMILTKFNKMNFYKNSPFECGFQNMTKFSTPFSFPFFIYSIMFLIFDLEISILSSFPIFIFFKVEMWFLMVLIMIITFYEWKKGMMKWIFSKKKLVST</sequence>
<name>A0A131ZSZ1_SARSC</name>
<dbReference type="EC" id="7.1.1.2" evidence="9"/>
<geneLocation type="mitochondrion" evidence="10"/>
<evidence type="ECO:0000256" key="1">
    <source>
        <dbReference type="ARBA" id="ARBA00004370"/>
    </source>
</evidence>
<dbReference type="InterPro" id="IPR000440">
    <property type="entry name" value="NADH_UbQ/plastoQ_OxRdtase_su3"/>
</dbReference>
<evidence type="ECO:0000256" key="9">
    <source>
        <dbReference type="RuleBase" id="RU003640"/>
    </source>
</evidence>
<comment type="subcellular location">
    <subcellularLocation>
        <location evidence="1">Membrane</location>
    </subcellularLocation>
    <subcellularLocation>
        <location evidence="9">Mitochondrion membrane</location>
        <topology evidence="9">Multi-pass membrane protein</topology>
    </subcellularLocation>
</comment>
<dbReference type="EMBL" id="JXLN01000001">
    <property type="protein sequence ID" value="KPL93352.1"/>
    <property type="molecule type" value="Genomic_DNA"/>
</dbReference>
<dbReference type="GO" id="GO:0030964">
    <property type="term" value="C:NADH dehydrogenase complex"/>
    <property type="evidence" value="ECO:0007669"/>
    <property type="project" value="TreeGrafter"/>
</dbReference>
<comment type="similarity">
    <text evidence="2 9">Belongs to the complex I subunit 3 family.</text>
</comment>
<reference evidence="10 11" key="1">
    <citation type="journal article" date="2015" name="Parasit. Vectors">
        <title>Draft genome of the scabies mite.</title>
        <authorList>
            <person name="Rider S.D.Jr."/>
            <person name="Morgan M.S."/>
            <person name="Arlian L.G."/>
        </authorList>
    </citation>
    <scope>NUCLEOTIDE SEQUENCE [LARGE SCALE GENOMIC DNA]</scope>
    <source>
        <strain evidence="10">Arlian Lab</strain>
    </source>
</reference>
<evidence type="ECO:0000256" key="2">
    <source>
        <dbReference type="ARBA" id="ARBA00008472"/>
    </source>
</evidence>
<dbReference type="InterPro" id="IPR038430">
    <property type="entry name" value="NDAH_ubi_oxred_su3_sf"/>
</dbReference>
<dbReference type="Gene3D" id="1.20.58.1610">
    <property type="entry name" value="NADH:ubiquinone/plastoquinone oxidoreductase, chain 3"/>
    <property type="match status" value="1"/>
</dbReference>
<dbReference type="Pfam" id="PF00507">
    <property type="entry name" value="Oxidored_q4"/>
    <property type="match status" value="1"/>
</dbReference>
<feature type="transmembrane region" description="Helical" evidence="9">
    <location>
        <begin position="12"/>
        <end position="28"/>
    </location>
</feature>
<protein>
    <recommendedName>
        <fullName evidence="3 9">NADH-ubiquinone oxidoreductase chain 3</fullName>
        <ecNumber evidence="9">7.1.1.2</ecNumber>
    </recommendedName>
</protein>
<dbReference type="GO" id="GO:0031966">
    <property type="term" value="C:mitochondrial membrane"/>
    <property type="evidence" value="ECO:0007669"/>
    <property type="project" value="UniProtKB-SubCell"/>
</dbReference>
<evidence type="ECO:0000256" key="3">
    <source>
        <dbReference type="ARBA" id="ARBA00021007"/>
    </source>
</evidence>
<gene>
    <name evidence="10" type="primary">nad3</name>
    <name evidence="10" type="ORF">QR98_0000200</name>
</gene>
<evidence type="ECO:0000256" key="8">
    <source>
        <dbReference type="ARBA" id="ARBA00049551"/>
    </source>
</evidence>
<evidence type="ECO:0000313" key="10">
    <source>
        <dbReference type="EMBL" id="KPL93352.1"/>
    </source>
</evidence>
<dbReference type="GO" id="GO:0008137">
    <property type="term" value="F:NADH dehydrogenase (ubiquinone) activity"/>
    <property type="evidence" value="ECO:0007669"/>
    <property type="project" value="UniProtKB-UniRule"/>
</dbReference>